<accession>K2AV74</accession>
<dbReference type="SUPFAM" id="SSF51261">
    <property type="entry name" value="Duplicated hybrid motif"/>
    <property type="match status" value="1"/>
</dbReference>
<gene>
    <name evidence="1" type="ORF">ACD_49C00093G0003</name>
</gene>
<dbReference type="InterPro" id="IPR011055">
    <property type="entry name" value="Dup_hybrid_motif"/>
</dbReference>
<organism evidence="1">
    <name type="scientific">uncultured bacterium</name>
    <name type="common">gcode 4</name>
    <dbReference type="NCBI Taxonomy" id="1234023"/>
    <lineage>
        <taxon>Bacteria</taxon>
        <taxon>environmental samples</taxon>
    </lineage>
</organism>
<dbReference type="CDD" id="cd12797">
    <property type="entry name" value="M23_peptidase"/>
    <property type="match status" value="1"/>
</dbReference>
<name>K2AV74_9BACT</name>
<protein>
    <submittedName>
        <fullName evidence="1">Peptidase M23</fullName>
    </submittedName>
</protein>
<proteinExistence type="predicted"/>
<evidence type="ECO:0000313" key="1">
    <source>
        <dbReference type="EMBL" id="EKD65762.1"/>
    </source>
</evidence>
<dbReference type="Gene3D" id="2.70.70.10">
    <property type="entry name" value="Glucose Permease (Domain IIA)"/>
    <property type="match status" value="1"/>
</dbReference>
<comment type="caution">
    <text evidence="1">The sequence shown here is derived from an EMBL/GenBank/DDBJ whole genome shotgun (WGS) entry which is preliminary data.</text>
</comment>
<reference evidence="1" key="1">
    <citation type="journal article" date="2012" name="Science">
        <title>Fermentation, hydrogen, and sulfur metabolism in multiple uncultivated bacterial phyla.</title>
        <authorList>
            <person name="Wrighton K.C."/>
            <person name="Thomas B.C."/>
            <person name="Sharon I."/>
            <person name="Miller C.S."/>
            <person name="Castelle C.J."/>
            <person name="VerBerkmoes N.C."/>
            <person name="Wilkins M.J."/>
            <person name="Hettich R.L."/>
            <person name="Lipton M.S."/>
            <person name="Williams K.H."/>
            <person name="Long P.E."/>
            <person name="Banfield J.F."/>
        </authorList>
    </citation>
    <scope>NUCLEOTIDE SEQUENCE [LARGE SCALE GENOMIC DNA]</scope>
</reference>
<sequence>MKLYPIFILSIIVTFGFFPAFLNSADIYEETSDGSKILTSLNENIITDNDKFNSTLFVIKTWKKFLNPKISSNCKIGQQIIYSNSSLASNIFVIKVNFENEKCTDNRIYLKNWEIIYTNTLYNINLVNYSDLLNWFLNFKSENLQEKFNENDKLIHTLDNEIFSLKKEKNLELKLKVANKTYKMNYIGYENEILKYILNERKNLKYITPVAGKPLPTKPSLIPNAWRPYRKDTTDGIHHGYDILAPRWTPVQSLGDGIIVRIVRDFSWWNFDKIKKWFLSFEDKLQNLDIFRWNQIWLKTMDWNIVFYSHLNFIPDYLYEWQIVKKKTFLGKIDKTWVPDKEYKDYHLHFEIQINPLLWGSNLSNLDIMKWDWFWEYKNKSWILLEQKKMFF</sequence>
<dbReference type="AlphaFoldDB" id="K2AV74"/>
<dbReference type="EMBL" id="AMFJ01021679">
    <property type="protein sequence ID" value="EKD65762.1"/>
    <property type="molecule type" value="Genomic_DNA"/>
</dbReference>